<comment type="caution">
    <text evidence="1">The sequence shown here is derived from an EMBL/GenBank/DDBJ whole genome shotgun (WGS) entry which is preliminary data.</text>
</comment>
<organism evidence="1 2">
    <name type="scientific">Actinospica durhamensis</name>
    <dbReference type="NCBI Taxonomy" id="1508375"/>
    <lineage>
        <taxon>Bacteria</taxon>
        <taxon>Bacillati</taxon>
        <taxon>Actinomycetota</taxon>
        <taxon>Actinomycetes</taxon>
        <taxon>Catenulisporales</taxon>
        <taxon>Actinospicaceae</taxon>
        <taxon>Actinospica</taxon>
    </lineage>
</organism>
<sequence>MTDPAEANARAVVRDAVLASVALVNRNVNDLDIEPQILIQGVDTAIAAQLLAAMVGALLELTLADGAQQLLVQISRRAIEATE</sequence>
<dbReference type="RefSeq" id="WP_212527007.1">
    <property type="nucleotide sequence ID" value="NZ_JAGSOG010000011.1"/>
</dbReference>
<proteinExistence type="predicted"/>
<keyword evidence="2" id="KW-1185">Reference proteome</keyword>
<dbReference type="EMBL" id="JAGSOG010000011">
    <property type="protein sequence ID" value="MBR7832482.1"/>
    <property type="molecule type" value="Genomic_DNA"/>
</dbReference>
<evidence type="ECO:0000313" key="2">
    <source>
        <dbReference type="Proteomes" id="UP000675781"/>
    </source>
</evidence>
<dbReference type="Proteomes" id="UP000675781">
    <property type="component" value="Unassembled WGS sequence"/>
</dbReference>
<gene>
    <name evidence="1" type="ORF">KDL01_04390</name>
</gene>
<accession>A0A941INW4</accession>
<name>A0A941INW4_9ACTN</name>
<evidence type="ECO:0000313" key="1">
    <source>
        <dbReference type="EMBL" id="MBR7832482.1"/>
    </source>
</evidence>
<dbReference type="AlphaFoldDB" id="A0A941INW4"/>
<reference evidence="1" key="1">
    <citation type="submission" date="2021-04" db="EMBL/GenBank/DDBJ databases">
        <title>Genome based classification of Actinospica acidithermotolerans sp. nov., an actinobacterium isolated from an Indonesian hot spring.</title>
        <authorList>
            <person name="Kusuma A.B."/>
            <person name="Putra K.E."/>
            <person name="Nafisah S."/>
            <person name="Loh J."/>
            <person name="Nouioui I."/>
            <person name="Goodfellow M."/>
        </authorList>
    </citation>
    <scope>NUCLEOTIDE SEQUENCE</scope>
    <source>
        <strain evidence="1">CSCA 57</strain>
    </source>
</reference>
<protein>
    <submittedName>
        <fullName evidence="1">Uncharacterized protein</fullName>
    </submittedName>
</protein>